<evidence type="ECO:0000259" key="8">
    <source>
        <dbReference type="Pfam" id="PF00884"/>
    </source>
</evidence>
<dbReference type="GO" id="GO:0046872">
    <property type="term" value="F:metal ion binding"/>
    <property type="evidence" value="ECO:0007669"/>
    <property type="project" value="UniProtKB-KW"/>
</dbReference>
<reference evidence="9 10" key="1">
    <citation type="submission" date="2019-04" db="EMBL/GenBank/DDBJ databases">
        <authorList>
            <person name="Van Vliet M D."/>
        </authorList>
    </citation>
    <scope>NUCLEOTIDE SEQUENCE [LARGE SCALE GENOMIC DNA]</scope>
    <source>
        <strain evidence="9 10">F21</strain>
    </source>
</reference>
<keyword evidence="10" id="KW-1185">Reference proteome</keyword>
<evidence type="ECO:0000256" key="3">
    <source>
        <dbReference type="ARBA" id="ARBA00022723"/>
    </source>
</evidence>
<name>A0A6C2UTB4_9BACT</name>
<gene>
    <name evidence="9" type="primary">betC_80</name>
    <name evidence="9" type="ORF">SCARR_05672</name>
</gene>
<proteinExistence type="inferred from homology"/>
<evidence type="ECO:0000256" key="2">
    <source>
        <dbReference type="ARBA" id="ARBA00008779"/>
    </source>
</evidence>
<dbReference type="GO" id="GO:0005737">
    <property type="term" value="C:cytoplasm"/>
    <property type="evidence" value="ECO:0007669"/>
    <property type="project" value="TreeGrafter"/>
</dbReference>
<dbReference type="PANTHER" id="PTHR45953:SF1">
    <property type="entry name" value="IDURONATE 2-SULFATASE"/>
    <property type="match status" value="1"/>
</dbReference>
<keyword evidence="3" id="KW-0479">Metal-binding</keyword>
<dbReference type="Pfam" id="PF00884">
    <property type="entry name" value="Sulfatase"/>
    <property type="match status" value="1"/>
</dbReference>
<dbReference type="CDD" id="cd16030">
    <property type="entry name" value="iduronate-2-sulfatase"/>
    <property type="match status" value="1"/>
</dbReference>
<dbReference type="EMBL" id="CAAHFH010000004">
    <property type="protein sequence ID" value="VGO23565.1"/>
    <property type="molecule type" value="Genomic_DNA"/>
</dbReference>
<feature type="chain" id="PRO_5028937603" evidence="7">
    <location>
        <begin position="20"/>
        <end position="466"/>
    </location>
</feature>
<dbReference type="PANTHER" id="PTHR45953">
    <property type="entry name" value="IDURONATE 2-SULFATASE"/>
    <property type="match status" value="1"/>
</dbReference>
<feature type="domain" description="Sulfatase N-terminal" evidence="8">
    <location>
        <begin position="23"/>
        <end position="364"/>
    </location>
</feature>
<evidence type="ECO:0000256" key="1">
    <source>
        <dbReference type="ARBA" id="ARBA00001913"/>
    </source>
</evidence>
<dbReference type="Proteomes" id="UP000346198">
    <property type="component" value="Unassembled WGS sequence"/>
</dbReference>
<feature type="signal peptide" evidence="7">
    <location>
        <begin position="1"/>
        <end position="19"/>
    </location>
</feature>
<dbReference type="InterPro" id="IPR035874">
    <property type="entry name" value="IDS"/>
</dbReference>
<organism evidence="9 10">
    <name type="scientific">Pontiella sulfatireligans</name>
    <dbReference type="NCBI Taxonomy" id="2750658"/>
    <lineage>
        <taxon>Bacteria</taxon>
        <taxon>Pseudomonadati</taxon>
        <taxon>Kiritimatiellota</taxon>
        <taxon>Kiritimatiellia</taxon>
        <taxon>Kiritimatiellales</taxon>
        <taxon>Pontiellaceae</taxon>
        <taxon>Pontiella</taxon>
    </lineage>
</organism>
<evidence type="ECO:0000256" key="5">
    <source>
        <dbReference type="ARBA" id="ARBA00022801"/>
    </source>
</evidence>
<keyword evidence="4 7" id="KW-0732">Signal</keyword>
<evidence type="ECO:0000256" key="7">
    <source>
        <dbReference type="SAM" id="SignalP"/>
    </source>
</evidence>
<comment type="cofactor">
    <cofactor evidence="1">
        <name>Ca(2+)</name>
        <dbReference type="ChEBI" id="CHEBI:29108"/>
    </cofactor>
</comment>
<evidence type="ECO:0000313" key="9">
    <source>
        <dbReference type="EMBL" id="VGO23565.1"/>
    </source>
</evidence>
<dbReference type="Gene3D" id="3.40.720.10">
    <property type="entry name" value="Alkaline Phosphatase, subunit A"/>
    <property type="match status" value="1"/>
</dbReference>
<protein>
    <submittedName>
        <fullName evidence="9">Choline-sulfatase</fullName>
    </submittedName>
</protein>
<dbReference type="SUPFAM" id="SSF53649">
    <property type="entry name" value="Alkaline phosphatase-like"/>
    <property type="match status" value="1"/>
</dbReference>
<evidence type="ECO:0000256" key="4">
    <source>
        <dbReference type="ARBA" id="ARBA00022729"/>
    </source>
</evidence>
<sequence length="466" mass="52065">MKGLPTSIVLLTTLLSVQAGSISNVLFIVSDDLKASVLGCYGDKVCQTPNIDKLASEGMVFNRAYCQGVWCAPSRKSFMYSRYKDDKGVNLGEHFKNNGWYSARVGKIYHMRVPGDIIDGTDGADVPSSWTERFNSQGMEAHSPGDYACLNQNIFTTELEGRESTKMPNRMFVSVSYEGDGSDQPDFKTADKTIELLRKHKDKPFFIAAGLVRPHYPNVAPEQYFAPYPWQQIELPEVPKNDLADIPKAGLAKTKNATNLIGKYPDNQKRMWSAYYATVTFMDEQVGRIISELKRLGLRDSTAIVFLSDHGYHLGEHTFWQKSNLHEEVTRVPLIIAAPGFKPAQTDAFAELVDIYPTLAELAGLPIPGNVQGTSLVPILGNPDASVRDGALSFNNGTALRENQFAYIRYTDDSEELYDMRLDPKQFTNLAKNPEYAIQLRKLRSNLDARLKAESINIQKKKGKAK</sequence>
<comment type="similarity">
    <text evidence="2">Belongs to the sulfatase family.</text>
</comment>
<dbReference type="InterPro" id="IPR000917">
    <property type="entry name" value="Sulfatase_N"/>
</dbReference>
<dbReference type="AlphaFoldDB" id="A0A6C2UTB4"/>
<keyword evidence="5" id="KW-0378">Hydrolase</keyword>
<keyword evidence="6" id="KW-0106">Calcium</keyword>
<dbReference type="InterPro" id="IPR017850">
    <property type="entry name" value="Alkaline_phosphatase_core_sf"/>
</dbReference>
<evidence type="ECO:0000313" key="10">
    <source>
        <dbReference type="Proteomes" id="UP000346198"/>
    </source>
</evidence>
<dbReference type="GO" id="GO:0004423">
    <property type="term" value="F:iduronate-2-sulfatase activity"/>
    <property type="evidence" value="ECO:0007669"/>
    <property type="project" value="InterPro"/>
</dbReference>
<accession>A0A6C2UTB4</accession>
<dbReference type="RefSeq" id="WP_136066031.1">
    <property type="nucleotide sequence ID" value="NZ_CAAHFH010000004.1"/>
</dbReference>
<evidence type="ECO:0000256" key="6">
    <source>
        <dbReference type="ARBA" id="ARBA00022837"/>
    </source>
</evidence>